<dbReference type="InterPro" id="IPR036390">
    <property type="entry name" value="WH_DNA-bd_sf"/>
</dbReference>
<accession>A0A0W8G3A0</accession>
<dbReference type="Gene3D" id="2.60.120.10">
    <property type="entry name" value="Jelly Rolls"/>
    <property type="match status" value="1"/>
</dbReference>
<dbReference type="SMART" id="SM00419">
    <property type="entry name" value="HTH_CRP"/>
    <property type="match status" value="1"/>
</dbReference>
<feature type="domain" description="Cyclic nucleotide-binding" evidence="4">
    <location>
        <begin position="17"/>
        <end position="91"/>
    </location>
</feature>
<dbReference type="CDD" id="cd00038">
    <property type="entry name" value="CAP_ED"/>
    <property type="match status" value="1"/>
</dbReference>
<dbReference type="GO" id="GO:0005829">
    <property type="term" value="C:cytosol"/>
    <property type="evidence" value="ECO:0007669"/>
    <property type="project" value="TreeGrafter"/>
</dbReference>
<dbReference type="GO" id="GO:0003677">
    <property type="term" value="F:DNA binding"/>
    <property type="evidence" value="ECO:0007669"/>
    <property type="project" value="UniProtKB-KW"/>
</dbReference>
<comment type="caution">
    <text evidence="6">The sequence shown here is derived from an EMBL/GenBank/DDBJ whole genome shotgun (WGS) entry which is preliminary data.</text>
</comment>
<dbReference type="GO" id="GO:0003700">
    <property type="term" value="F:DNA-binding transcription factor activity"/>
    <property type="evidence" value="ECO:0007669"/>
    <property type="project" value="TreeGrafter"/>
</dbReference>
<keyword evidence="1" id="KW-0805">Transcription regulation</keyword>
<evidence type="ECO:0000256" key="1">
    <source>
        <dbReference type="ARBA" id="ARBA00023015"/>
    </source>
</evidence>
<proteinExistence type="predicted"/>
<dbReference type="InterPro" id="IPR014710">
    <property type="entry name" value="RmlC-like_jellyroll"/>
</dbReference>
<dbReference type="SUPFAM" id="SSF51206">
    <property type="entry name" value="cAMP-binding domain-like"/>
    <property type="match status" value="1"/>
</dbReference>
<dbReference type="Gene3D" id="1.10.10.10">
    <property type="entry name" value="Winged helix-like DNA-binding domain superfamily/Winged helix DNA-binding domain"/>
    <property type="match status" value="1"/>
</dbReference>
<sequence>MATTDAALLLTLKSLDFFRELPSGQLAALATGAVARTYAAKTRVASERDAVRGFFLVLTGRVKLFKLGDDGKEQTLYVFGPGEPFCLGALFGEGLFPAHAETLVRSRLVFFSGQVLEDMARRDPSILFHFLRVVSGRLKEAMEMIESLSLKGLPGRIAGFLLHAREEERDGRRLVALGISQRELAKIVGATPEAVSRVLGRLSRQGVVRSTGRDIEILDRESLAAVAGGGPDTQPVGCGIRRGKGEGFFRKTATSR</sequence>
<dbReference type="PROSITE" id="PS51063">
    <property type="entry name" value="HTH_CRP_2"/>
    <property type="match status" value="1"/>
</dbReference>
<dbReference type="SMART" id="SM00100">
    <property type="entry name" value="cNMP"/>
    <property type="match status" value="1"/>
</dbReference>
<dbReference type="EMBL" id="LNQE01000316">
    <property type="protein sequence ID" value="KUG27565.1"/>
    <property type="molecule type" value="Genomic_DNA"/>
</dbReference>
<dbReference type="InterPro" id="IPR050397">
    <property type="entry name" value="Env_Response_Regulators"/>
</dbReference>
<reference evidence="6" key="1">
    <citation type="journal article" date="2015" name="Proc. Natl. Acad. Sci. U.S.A.">
        <title>Networks of energetic and metabolic interactions define dynamics in microbial communities.</title>
        <authorList>
            <person name="Embree M."/>
            <person name="Liu J.K."/>
            <person name="Al-Bassam M.M."/>
            <person name="Zengler K."/>
        </authorList>
    </citation>
    <scope>NUCLEOTIDE SEQUENCE</scope>
</reference>
<gene>
    <name evidence="6" type="ORF">ASZ90_002599</name>
</gene>
<dbReference type="InterPro" id="IPR018490">
    <property type="entry name" value="cNMP-bd_dom_sf"/>
</dbReference>
<evidence type="ECO:0000259" key="4">
    <source>
        <dbReference type="PROSITE" id="PS50042"/>
    </source>
</evidence>
<evidence type="ECO:0000313" key="6">
    <source>
        <dbReference type="EMBL" id="KUG27565.1"/>
    </source>
</evidence>
<keyword evidence="3" id="KW-0804">Transcription</keyword>
<keyword evidence="2" id="KW-0238">DNA-binding</keyword>
<dbReference type="AlphaFoldDB" id="A0A0W8G3A0"/>
<dbReference type="PANTHER" id="PTHR24567">
    <property type="entry name" value="CRP FAMILY TRANSCRIPTIONAL REGULATORY PROTEIN"/>
    <property type="match status" value="1"/>
</dbReference>
<evidence type="ECO:0000256" key="3">
    <source>
        <dbReference type="ARBA" id="ARBA00023163"/>
    </source>
</evidence>
<dbReference type="PANTHER" id="PTHR24567:SF74">
    <property type="entry name" value="HTH-TYPE TRANSCRIPTIONAL REGULATOR ARCR"/>
    <property type="match status" value="1"/>
</dbReference>
<organism evidence="6">
    <name type="scientific">hydrocarbon metagenome</name>
    <dbReference type="NCBI Taxonomy" id="938273"/>
    <lineage>
        <taxon>unclassified sequences</taxon>
        <taxon>metagenomes</taxon>
        <taxon>ecological metagenomes</taxon>
    </lineage>
</organism>
<dbReference type="SUPFAM" id="SSF46785">
    <property type="entry name" value="Winged helix' DNA-binding domain"/>
    <property type="match status" value="1"/>
</dbReference>
<dbReference type="Pfam" id="PF13545">
    <property type="entry name" value="HTH_Crp_2"/>
    <property type="match status" value="1"/>
</dbReference>
<dbReference type="CDD" id="cd00092">
    <property type="entry name" value="HTH_CRP"/>
    <property type="match status" value="1"/>
</dbReference>
<evidence type="ECO:0000256" key="2">
    <source>
        <dbReference type="ARBA" id="ARBA00023125"/>
    </source>
</evidence>
<feature type="domain" description="HTH crp-type" evidence="5">
    <location>
        <begin position="151"/>
        <end position="221"/>
    </location>
</feature>
<dbReference type="InterPro" id="IPR000595">
    <property type="entry name" value="cNMP-bd_dom"/>
</dbReference>
<dbReference type="PROSITE" id="PS50042">
    <property type="entry name" value="CNMP_BINDING_3"/>
    <property type="match status" value="1"/>
</dbReference>
<dbReference type="Pfam" id="PF00027">
    <property type="entry name" value="cNMP_binding"/>
    <property type="match status" value="1"/>
</dbReference>
<dbReference type="PRINTS" id="PR00034">
    <property type="entry name" value="HTHCRP"/>
</dbReference>
<dbReference type="InterPro" id="IPR012318">
    <property type="entry name" value="HTH_CRP"/>
</dbReference>
<protein>
    <submittedName>
        <fullName evidence="6">Hcp transcriptional regulator hcpr (Crp/fnr family)</fullName>
    </submittedName>
</protein>
<evidence type="ECO:0000259" key="5">
    <source>
        <dbReference type="PROSITE" id="PS51063"/>
    </source>
</evidence>
<name>A0A0W8G3A0_9ZZZZ</name>
<dbReference type="InterPro" id="IPR036388">
    <property type="entry name" value="WH-like_DNA-bd_sf"/>
</dbReference>